<reference evidence="1 2" key="1">
    <citation type="submission" date="2017-12" db="EMBL/GenBank/DDBJ databases">
        <authorList>
            <person name="Pombert J.-F."/>
            <person name="Haag K.L."/>
            <person name="Ebert D."/>
        </authorList>
    </citation>
    <scope>NUCLEOTIDE SEQUENCE [LARGE SCALE GENOMIC DNA]</scope>
    <source>
        <strain evidence="1">BE-OM-2</strain>
    </source>
</reference>
<sequence>FVEKFLGISTSNIYFFDDKSENIEAATKRGWKAFQVTESLVDVIKESLESLEKSMQKNKRKNFFKRFLCTTRL</sequence>
<dbReference type="Gene3D" id="3.40.50.1000">
    <property type="entry name" value="HAD superfamily/HAD-like"/>
    <property type="match status" value="1"/>
</dbReference>
<dbReference type="EMBL" id="PITI01002471">
    <property type="protein sequence ID" value="TBT98242.1"/>
    <property type="molecule type" value="Genomic_DNA"/>
</dbReference>
<evidence type="ECO:0008006" key="3">
    <source>
        <dbReference type="Google" id="ProtNLM"/>
    </source>
</evidence>
<proteinExistence type="predicted"/>
<dbReference type="InterPro" id="IPR023214">
    <property type="entry name" value="HAD_sf"/>
</dbReference>
<dbReference type="Proteomes" id="UP000291404">
    <property type="component" value="Unassembled WGS sequence"/>
</dbReference>
<dbReference type="InterPro" id="IPR036412">
    <property type="entry name" value="HAD-like_sf"/>
</dbReference>
<organism evidence="1 2">
    <name type="scientific">Hamiltosporidium magnivora</name>
    <dbReference type="NCBI Taxonomy" id="148818"/>
    <lineage>
        <taxon>Eukaryota</taxon>
        <taxon>Fungi</taxon>
        <taxon>Fungi incertae sedis</taxon>
        <taxon>Microsporidia</taxon>
        <taxon>Dubosqiidae</taxon>
        <taxon>Hamiltosporidium</taxon>
    </lineage>
</organism>
<evidence type="ECO:0000313" key="2">
    <source>
        <dbReference type="Proteomes" id="UP000291404"/>
    </source>
</evidence>
<dbReference type="VEuPathDB" id="MicrosporidiaDB:CWI36_2471p0010"/>
<comment type="caution">
    <text evidence="1">The sequence shown here is derived from an EMBL/GenBank/DDBJ whole genome shotgun (WGS) entry which is preliminary data.</text>
</comment>
<dbReference type="AlphaFoldDB" id="A0A4Q9KTQ8"/>
<protein>
    <recommendedName>
        <fullName evidence="3">Pyrimidine 5'-nucleotidase</fullName>
    </recommendedName>
</protein>
<gene>
    <name evidence="1" type="ORF">CWI36_2471p0010</name>
</gene>
<dbReference type="VEuPathDB" id="MicrosporidiaDB:CWI39_1475p0010"/>
<keyword evidence="2" id="KW-1185">Reference proteome</keyword>
<evidence type="ECO:0000313" key="1">
    <source>
        <dbReference type="EMBL" id="TBT98242.1"/>
    </source>
</evidence>
<name>A0A4Q9KTQ8_9MICR</name>
<dbReference type="SUPFAM" id="SSF56784">
    <property type="entry name" value="HAD-like"/>
    <property type="match status" value="1"/>
</dbReference>
<feature type="non-terminal residue" evidence="1">
    <location>
        <position position="1"/>
    </location>
</feature>
<accession>A0A4Q9KTQ8</accession>